<dbReference type="AlphaFoldDB" id="A0AAD4QYJ2"/>
<keyword evidence="4" id="KW-1185">Reference proteome</keyword>
<evidence type="ECO:0000313" key="4">
    <source>
        <dbReference type="Proteomes" id="UP001201812"/>
    </source>
</evidence>
<reference evidence="3" key="1">
    <citation type="submission" date="2022-01" db="EMBL/GenBank/DDBJ databases">
        <title>Genome Sequence Resource for Two Populations of Ditylenchus destructor, the Migratory Endoparasitic Phytonematode.</title>
        <authorList>
            <person name="Zhang H."/>
            <person name="Lin R."/>
            <person name="Xie B."/>
        </authorList>
    </citation>
    <scope>NUCLEOTIDE SEQUENCE</scope>
    <source>
        <strain evidence="3">BazhouSP</strain>
    </source>
</reference>
<dbReference type="Gene3D" id="1.20.5.1700">
    <property type="match status" value="1"/>
</dbReference>
<dbReference type="Proteomes" id="UP001201812">
    <property type="component" value="Unassembled WGS sequence"/>
</dbReference>
<comment type="caution">
    <text evidence="3">The sequence shown here is derived from an EMBL/GenBank/DDBJ whole genome shotgun (WGS) entry which is preliminary data.</text>
</comment>
<keyword evidence="3" id="KW-0282">Flagellum</keyword>
<sequence length="569" mass="65055">MASNGNHPPTFNTNWPAALANACYQLAPQMHFNSFPPQPLCNIAGPLQTANSNPGYGSRVLTKRQLSQEVCHLRALLKQKRGVNSTLARDKRYLETQYAKLNDKLLEKDAELETLKQSKKSSRKSVRDAATQIQFDKCSKQCDRKTRALQENLDDIKVQKEEALHQIKRYKDKFERAQKEIEILMKKKLGEDSCKNHSSQIGELKRDNQKLKEENEVLENNIKADLDASKSRMENLQAELLQCKQKLSKVEGENRELKVTNEQILRESQQKLNQMTSQNKANAKEFGKLSEVVAGLKVELDRQVKDHSLQLSELNDKNKNLEEENEILKANARADFDCATQLDTSTSMIQKLQTELDNREAELRQYTERLEKAEEENNQMKNENKKLNQDLDDFEDIVNQNAKDILRLKNSSGNTEQFKSDLDTCRAQLESCTADLQKEREDKNGIVEERDRLKADLTKAKESIEISVERCAKLGIKLNRLEDKCKEYVATIDKLKQDFAQSQTLKADLESAKTANDRLSSMNKELQKEAQRLWKKVFVGSNDGQGSCEVRNDGNCGPIAPKKKKPNPK</sequence>
<feature type="coiled-coil region" evidence="1">
    <location>
        <begin position="422"/>
        <end position="532"/>
    </location>
</feature>
<proteinExistence type="predicted"/>
<keyword evidence="1" id="KW-0175">Coiled coil</keyword>
<accession>A0AAD4QYJ2</accession>
<name>A0AAD4QYJ2_9BILA</name>
<gene>
    <name evidence="3" type="ORF">DdX_14536</name>
</gene>
<keyword evidence="3" id="KW-0969">Cilium</keyword>
<evidence type="ECO:0000256" key="2">
    <source>
        <dbReference type="SAM" id="MobiDB-lite"/>
    </source>
</evidence>
<dbReference type="Gene3D" id="1.20.5.990">
    <property type="entry name" value="Nemo cc2-lz domain - 1d5 darpin complex"/>
    <property type="match status" value="1"/>
</dbReference>
<dbReference type="EMBL" id="JAKKPZ010000073">
    <property type="protein sequence ID" value="KAI1704035.1"/>
    <property type="molecule type" value="Genomic_DNA"/>
</dbReference>
<protein>
    <submittedName>
        <fullName evidence="3">Flagellar attachment zone protein 1-like</fullName>
    </submittedName>
</protein>
<feature type="region of interest" description="Disordered" evidence="2">
    <location>
        <begin position="543"/>
        <end position="569"/>
    </location>
</feature>
<keyword evidence="3" id="KW-0966">Cell projection</keyword>
<organism evidence="3 4">
    <name type="scientific">Ditylenchus destructor</name>
    <dbReference type="NCBI Taxonomy" id="166010"/>
    <lineage>
        <taxon>Eukaryota</taxon>
        <taxon>Metazoa</taxon>
        <taxon>Ecdysozoa</taxon>
        <taxon>Nematoda</taxon>
        <taxon>Chromadorea</taxon>
        <taxon>Rhabditida</taxon>
        <taxon>Tylenchina</taxon>
        <taxon>Tylenchomorpha</taxon>
        <taxon>Sphaerularioidea</taxon>
        <taxon>Anguinidae</taxon>
        <taxon>Anguininae</taxon>
        <taxon>Ditylenchus</taxon>
    </lineage>
</organism>
<feature type="coiled-coil region" evidence="1">
    <location>
        <begin position="146"/>
        <end position="397"/>
    </location>
</feature>
<evidence type="ECO:0000256" key="1">
    <source>
        <dbReference type="SAM" id="Coils"/>
    </source>
</evidence>
<evidence type="ECO:0000313" key="3">
    <source>
        <dbReference type="EMBL" id="KAI1704035.1"/>
    </source>
</evidence>